<organism evidence="2">
    <name type="scientific">viral metagenome</name>
    <dbReference type="NCBI Taxonomy" id="1070528"/>
    <lineage>
        <taxon>unclassified sequences</taxon>
        <taxon>metagenomes</taxon>
        <taxon>organismal metagenomes</taxon>
    </lineage>
</organism>
<proteinExistence type="predicted"/>
<dbReference type="EMBL" id="MN740376">
    <property type="protein sequence ID" value="QHU03394.1"/>
    <property type="molecule type" value="Genomic_DNA"/>
</dbReference>
<protein>
    <submittedName>
        <fullName evidence="2">Uncharacterized protein</fullName>
    </submittedName>
</protein>
<feature type="transmembrane region" description="Helical" evidence="1">
    <location>
        <begin position="41"/>
        <end position="66"/>
    </location>
</feature>
<evidence type="ECO:0000313" key="2">
    <source>
        <dbReference type="EMBL" id="QHU03394.1"/>
    </source>
</evidence>
<reference evidence="2" key="1">
    <citation type="journal article" date="2020" name="Nature">
        <title>Giant virus diversity and host interactions through global metagenomics.</title>
        <authorList>
            <person name="Schulz F."/>
            <person name="Roux S."/>
            <person name="Paez-Espino D."/>
            <person name="Jungbluth S."/>
            <person name="Walsh D.A."/>
            <person name="Denef V.J."/>
            <person name="McMahon K.D."/>
            <person name="Konstantinidis K.T."/>
            <person name="Eloe-Fadrosh E.A."/>
            <person name="Kyrpides N.C."/>
            <person name="Woyke T."/>
        </authorList>
    </citation>
    <scope>NUCLEOTIDE SEQUENCE</scope>
    <source>
        <strain evidence="2">GVMAG-M-3300026093-6</strain>
    </source>
</reference>
<keyword evidence="1" id="KW-0812">Transmembrane</keyword>
<accession>A0A6C0JID9</accession>
<feature type="transmembrane region" description="Helical" evidence="1">
    <location>
        <begin position="78"/>
        <end position="97"/>
    </location>
</feature>
<name>A0A6C0JID9_9ZZZZ</name>
<sequence length="105" mass="12535">MIEEVDEKESKYDYYGFSNQYKYDRTKDYPVFKPKMPTAKVFFISVASLIAIFWLVASCISGYYAWTEFPGDPTWVKFIRLYVAVLFSPIYLFYIFMKTTVFKET</sequence>
<keyword evidence="1" id="KW-0472">Membrane</keyword>
<dbReference type="AlphaFoldDB" id="A0A6C0JID9"/>
<keyword evidence="1" id="KW-1133">Transmembrane helix</keyword>
<evidence type="ECO:0000256" key="1">
    <source>
        <dbReference type="SAM" id="Phobius"/>
    </source>
</evidence>